<dbReference type="NCBIfam" id="TIGR00815">
    <property type="entry name" value="sulP"/>
    <property type="match status" value="1"/>
</dbReference>
<dbReference type="Gene3D" id="3.30.750.24">
    <property type="entry name" value="STAS domain"/>
    <property type="match status" value="1"/>
</dbReference>
<dbReference type="InterPro" id="IPR011547">
    <property type="entry name" value="SLC26A/SulP_dom"/>
</dbReference>
<gene>
    <name evidence="7" type="ORF">DU002_12830</name>
</gene>
<protein>
    <submittedName>
        <fullName evidence="7">STAS domain-containing protein</fullName>
    </submittedName>
</protein>
<keyword evidence="3 5" id="KW-1133">Transmembrane helix</keyword>
<feature type="transmembrane region" description="Helical" evidence="5">
    <location>
        <begin position="138"/>
        <end position="156"/>
    </location>
</feature>
<dbReference type="PROSITE" id="PS50801">
    <property type="entry name" value="STAS"/>
    <property type="match status" value="1"/>
</dbReference>
<dbReference type="SUPFAM" id="SSF52091">
    <property type="entry name" value="SpoIIaa-like"/>
    <property type="match status" value="1"/>
</dbReference>
<keyword evidence="2 5" id="KW-0812">Transmembrane</keyword>
<evidence type="ECO:0000256" key="1">
    <source>
        <dbReference type="ARBA" id="ARBA00004141"/>
    </source>
</evidence>
<dbReference type="CDD" id="cd07042">
    <property type="entry name" value="STAS_SulP_like_sulfate_transporter"/>
    <property type="match status" value="1"/>
</dbReference>
<dbReference type="RefSeq" id="WP_114338789.1">
    <property type="nucleotide sequence ID" value="NZ_QPID01000007.1"/>
</dbReference>
<comment type="caution">
    <text evidence="7">The sequence shown here is derived from an EMBL/GenBank/DDBJ whole genome shotgun (WGS) entry which is preliminary data.</text>
</comment>
<feature type="domain" description="STAS" evidence="6">
    <location>
        <begin position="451"/>
        <end position="560"/>
    </location>
</feature>
<dbReference type="InterPro" id="IPR002645">
    <property type="entry name" value="STAS_dom"/>
</dbReference>
<feature type="transmembrane region" description="Helical" evidence="5">
    <location>
        <begin position="31"/>
        <end position="50"/>
    </location>
</feature>
<feature type="transmembrane region" description="Helical" evidence="5">
    <location>
        <begin position="56"/>
        <end position="72"/>
    </location>
</feature>
<feature type="transmembrane region" description="Helical" evidence="5">
    <location>
        <begin position="354"/>
        <end position="371"/>
    </location>
</feature>
<evidence type="ECO:0000256" key="5">
    <source>
        <dbReference type="SAM" id="Phobius"/>
    </source>
</evidence>
<name>A0A368NIH8_9GAMM</name>
<dbReference type="AlphaFoldDB" id="A0A368NIH8"/>
<evidence type="ECO:0000313" key="7">
    <source>
        <dbReference type="EMBL" id="RCU49229.1"/>
    </source>
</evidence>
<keyword evidence="8" id="KW-1185">Reference proteome</keyword>
<dbReference type="Pfam" id="PF00916">
    <property type="entry name" value="Sulfate_transp"/>
    <property type="match status" value="1"/>
</dbReference>
<evidence type="ECO:0000313" key="8">
    <source>
        <dbReference type="Proteomes" id="UP000252558"/>
    </source>
</evidence>
<accession>A0A368NIH8</accession>
<dbReference type="InterPro" id="IPR001902">
    <property type="entry name" value="SLC26A/SulP_fam"/>
</dbReference>
<dbReference type="OrthoDB" id="9769739at2"/>
<evidence type="ECO:0000256" key="4">
    <source>
        <dbReference type="ARBA" id="ARBA00023136"/>
    </source>
</evidence>
<evidence type="ECO:0000256" key="2">
    <source>
        <dbReference type="ARBA" id="ARBA00022692"/>
    </source>
</evidence>
<dbReference type="EMBL" id="QPID01000007">
    <property type="protein sequence ID" value="RCU49229.1"/>
    <property type="molecule type" value="Genomic_DNA"/>
</dbReference>
<feature type="transmembrane region" description="Helical" evidence="5">
    <location>
        <begin position="176"/>
        <end position="200"/>
    </location>
</feature>
<feature type="transmembrane region" description="Helical" evidence="5">
    <location>
        <begin position="207"/>
        <end position="227"/>
    </location>
</feature>
<dbReference type="GO" id="GO:0055085">
    <property type="term" value="P:transmembrane transport"/>
    <property type="evidence" value="ECO:0007669"/>
    <property type="project" value="InterPro"/>
</dbReference>
<dbReference type="PANTHER" id="PTHR11814">
    <property type="entry name" value="SULFATE TRANSPORTER"/>
    <property type="match status" value="1"/>
</dbReference>
<keyword evidence="4 5" id="KW-0472">Membrane</keyword>
<dbReference type="GO" id="GO:0016020">
    <property type="term" value="C:membrane"/>
    <property type="evidence" value="ECO:0007669"/>
    <property type="project" value="UniProtKB-SubCell"/>
</dbReference>
<feature type="transmembrane region" description="Helical" evidence="5">
    <location>
        <begin position="105"/>
        <end position="126"/>
    </location>
</feature>
<reference evidence="7 8" key="1">
    <citation type="submission" date="2018-07" db="EMBL/GenBank/DDBJ databases">
        <title>Corallincola holothuriorum sp. nov., a new facultative anaerobe isolated from sea cucumber Apostichopus japonicus.</title>
        <authorList>
            <person name="Xia H."/>
        </authorList>
    </citation>
    <scope>NUCLEOTIDE SEQUENCE [LARGE SCALE GENOMIC DNA]</scope>
    <source>
        <strain evidence="7 8">C4</strain>
    </source>
</reference>
<feature type="transmembrane region" description="Helical" evidence="5">
    <location>
        <begin position="262"/>
        <end position="281"/>
    </location>
</feature>
<organism evidence="7 8">
    <name type="scientific">Corallincola holothuriorum</name>
    <dbReference type="NCBI Taxonomy" id="2282215"/>
    <lineage>
        <taxon>Bacteria</taxon>
        <taxon>Pseudomonadati</taxon>
        <taxon>Pseudomonadota</taxon>
        <taxon>Gammaproteobacteria</taxon>
        <taxon>Alteromonadales</taxon>
        <taxon>Psychromonadaceae</taxon>
        <taxon>Corallincola</taxon>
    </lineage>
</organism>
<feature type="transmembrane region" description="Helical" evidence="5">
    <location>
        <begin position="391"/>
        <end position="418"/>
    </location>
</feature>
<evidence type="ECO:0000256" key="3">
    <source>
        <dbReference type="ARBA" id="ARBA00022989"/>
    </source>
</evidence>
<feature type="transmembrane region" description="Helical" evidence="5">
    <location>
        <begin position="84"/>
        <end position="99"/>
    </location>
</feature>
<comment type="subcellular location">
    <subcellularLocation>
        <location evidence="1">Membrane</location>
        <topology evidence="1">Multi-pass membrane protein</topology>
    </subcellularLocation>
</comment>
<evidence type="ECO:0000259" key="6">
    <source>
        <dbReference type="PROSITE" id="PS50801"/>
    </source>
</evidence>
<dbReference type="Pfam" id="PF01740">
    <property type="entry name" value="STAS"/>
    <property type="match status" value="1"/>
</dbReference>
<feature type="transmembrane region" description="Helical" evidence="5">
    <location>
        <begin position="330"/>
        <end position="347"/>
    </location>
</feature>
<sequence>MHARSKGVTRWLPGLASLKGYQRQWLSRDMTAGLSVAAIALPVGIAYASLAGVPPVVGIYSAIFPLLAYALFGSSRQLMTGPDAATCIMVAASLAPLANGNSDQYLAMMVVLTLMTGVMFVVAGIGRMGFIANFLSQPVLTGYLNGIALIIIVGQLPKFFGYQSAGGGIGEQLPEFFIQVTNADPVTTILAVSLLILLLMVRRFVPLVPSAMVVVVVGIVAVMGLQLGQRGVAVLGEIPGGLPSAHWAIFDIEIYRDLFRDAAGLVLISFTSGVLTAKSFASRNRYQIAPNQELIAFGACNLASGLAQGFPVTGADSRTAVNNAMGGKTQLVGIVAAIAMLLILFFATGPLASVPIAGLAAVIMVSAVGLFDFDSLRVLYQMSSKEFAVSVITTLGVLILGVLDGVLLAVVLSLLWLLSVGAKPKDSVLGQKEGVKGYHDINDFPGAVTCPGVLLYRFDSNLLFFNIDYFCERVRYLIAKAKQPVHWVVVDASPVNIIDGTALLKYREFREQLASEGIVLAHAQAKRNLRRHFHSNWFVEAKKKYSDYEFDTIQQAVAAFQAQQEAHSVNDNTG</sequence>
<proteinExistence type="predicted"/>
<dbReference type="Proteomes" id="UP000252558">
    <property type="component" value="Unassembled WGS sequence"/>
</dbReference>
<dbReference type="InterPro" id="IPR036513">
    <property type="entry name" value="STAS_dom_sf"/>
</dbReference>